<reference evidence="2 3" key="1">
    <citation type="submission" date="2018-06" db="EMBL/GenBank/DDBJ databases">
        <title>Genomic Encyclopedia of Archaeal and Bacterial Type Strains, Phase II (KMG-II): from individual species to whole genera.</title>
        <authorList>
            <person name="Goeker M."/>
        </authorList>
    </citation>
    <scope>NUCLEOTIDE SEQUENCE [LARGE SCALE GENOMIC DNA]</scope>
    <source>
        <strain evidence="2 3">DSM 27372</strain>
    </source>
</reference>
<protein>
    <submittedName>
        <fullName evidence="2">Uncharacterized protein</fullName>
    </submittedName>
</protein>
<sequence length="65" mass="7551">MEHPDQNKKDLPETSLSQESRNPSLSEIRAALQERFIQVNQKLVELKEESDKWVLQQKISGKGIF</sequence>
<keyword evidence="3" id="KW-1185">Reference proteome</keyword>
<feature type="compositionally biased region" description="Polar residues" evidence="1">
    <location>
        <begin position="14"/>
        <end position="24"/>
    </location>
</feature>
<dbReference type="AlphaFoldDB" id="A0A318UDZ7"/>
<proteinExistence type="predicted"/>
<evidence type="ECO:0000313" key="2">
    <source>
        <dbReference type="EMBL" id="PYF74303.1"/>
    </source>
</evidence>
<evidence type="ECO:0000256" key="1">
    <source>
        <dbReference type="SAM" id="MobiDB-lite"/>
    </source>
</evidence>
<dbReference type="RefSeq" id="WP_110831490.1">
    <property type="nucleotide sequence ID" value="NZ_QKLU01000004.1"/>
</dbReference>
<feature type="compositionally biased region" description="Basic and acidic residues" evidence="1">
    <location>
        <begin position="1"/>
        <end position="12"/>
    </location>
</feature>
<name>A0A318UDZ7_9SPHI</name>
<dbReference type="EMBL" id="QKLU01000004">
    <property type="protein sequence ID" value="PYF74303.1"/>
    <property type="molecule type" value="Genomic_DNA"/>
</dbReference>
<gene>
    <name evidence="2" type="ORF">B0O44_104474</name>
</gene>
<comment type="caution">
    <text evidence="2">The sequence shown here is derived from an EMBL/GenBank/DDBJ whole genome shotgun (WGS) entry which is preliminary data.</text>
</comment>
<dbReference type="Proteomes" id="UP000248198">
    <property type="component" value="Unassembled WGS sequence"/>
</dbReference>
<feature type="region of interest" description="Disordered" evidence="1">
    <location>
        <begin position="1"/>
        <end position="24"/>
    </location>
</feature>
<organism evidence="2 3">
    <name type="scientific">Pedobacter nutrimenti</name>
    <dbReference type="NCBI Taxonomy" id="1241337"/>
    <lineage>
        <taxon>Bacteria</taxon>
        <taxon>Pseudomonadati</taxon>
        <taxon>Bacteroidota</taxon>
        <taxon>Sphingobacteriia</taxon>
        <taxon>Sphingobacteriales</taxon>
        <taxon>Sphingobacteriaceae</taxon>
        <taxon>Pedobacter</taxon>
    </lineage>
</organism>
<evidence type="ECO:0000313" key="3">
    <source>
        <dbReference type="Proteomes" id="UP000248198"/>
    </source>
</evidence>
<accession>A0A318UDZ7</accession>